<dbReference type="Gene3D" id="1.10.150.130">
    <property type="match status" value="1"/>
</dbReference>
<dbReference type="PANTHER" id="PTHR35617:SF3">
    <property type="entry name" value="CORE-BINDING (CB) DOMAIN-CONTAINING PROTEIN"/>
    <property type="match status" value="1"/>
</dbReference>
<name>A0AA88TAZ2_TACVA</name>
<proteinExistence type="predicted"/>
<dbReference type="Proteomes" id="UP001187315">
    <property type="component" value="Unassembled WGS sequence"/>
</dbReference>
<evidence type="ECO:0000313" key="3">
    <source>
        <dbReference type="Proteomes" id="UP001187315"/>
    </source>
</evidence>
<keyword evidence="1" id="KW-0238">DNA-binding</keyword>
<dbReference type="PANTHER" id="PTHR35617">
    <property type="entry name" value="PHAGE_INTEGRASE DOMAIN-CONTAINING PROTEIN"/>
    <property type="match status" value="1"/>
</dbReference>
<reference evidence="2" key="1">
    <citation type="submission" date="2023-08" db="EMBL/GenBank/DDBJ databases">
        <title>Pelteobagrus vachellii genome.</title>
        <authorList>
            <person name="Liu H."/>
        </authorList>
    </citation>
    <scope>NUCLEOTIDE SEQUENCE</scope>
    <source>
        <strain evidence="2">PRFRI_2022a</strain>
        <tissue evidence="2">Muscle</tissue>
    </source>
</reference>
<dbReference type="SUPFAM" id="SSF47823">
    <property type="entry name" value="lambda integrase-like, N-terminal domain"/>
    <property type="match status" value="1"/>
</dbReference>
<dbReference type="InterPro" id="IPR010998">
    <property type="entry name" value="Integrase_recombinase_N"/>
</dbReference>
<dbReference type="SUPFAM" id="SSF56349">
    <property type="entry name" value="DNA breaking-rejoining enzymes"/>
    <property type="match status" value="1"/>
</dbReference>
<dbReference type="EMBL" id="JAVHJS010000002">
    <property type="protein sequence ID" value="KAK2866765.1"/>
    <property type="molecule type" value="Genomic_DNA"/>
</dbReference>
<sequence>VTETLLNARAPSTRRLYALKWRLFRLWCDEHSQDPVHCPVGTVLEFLQSCFSRGLSPSTLKVYVAAVAANHEPVLGASLGRHLLVSRFLRGVRRLRPSSRPRLPSWDLSVVLEGLLEAPFEPMESASEKFLTLKSALLLALASLRRVGDLQALSIAPTCLEFSPGMSKAILHPRPGYVPKVPRIAGCPIILQAYCPPPHESAEQGRLHLLCPVRALRTYVHRSSSWRNSSALFVCFVRSQASPLGNRTHSTRGIASSIALARGVPIEDICAVAGWSSPHTFIRFYDLDLDPTPGSQVLRGL</sequence>
<gene>
    <name evidence="2" type="ORF">Q7C36_002821</name>
</gene>
<evidence type="ECO:0000313" key="2">
    <source>
        <dbReference type="EMBL" id="KAK2866765.1"/>
    </source>
</evidence>
<feature type="non-terminal residue" evidence="2">
    <location>
        <position position="1"/>
    </location>
</feature>
<accession>A0AA88TAZ2</accession>
<keyword evidence="3" id="KW-1185">Reference proteome</keyword>
<organism evidence="2 3">
    <name type="scientific">Tachysurus vachellii</name>
    <name type="common">Darkbarbel catfish</name>
    <name type="synonym">Pelteobagrus vachellii</name>
    <dbReference type="NCBI Taxonomy" id="175792"/>
    <lineage>
        <taxon>Eukaryota</taxon>
        <taxon>Metazoa</taxon>
        <taxon>Chordata</taxon>
        <taxon>Craniata</taxon>
        <taxon>Vertebrata</taxon>
        <taxon>Euteleostomi</taxon>
        <taxon>Actinopterygii</taxon>
        <taxon>Neopterygii</taxon>
        <taxon>Teleostei</taxon>
        <taxon>Ostariophysi</taxon>
        <taxon>Siluriformes</taxon>
        <taxon>Bagridae</taxon>
        <taxon>Tachysurus</taxon>
    </lineage>
</organism>
<evidence type="ECO:0008006" key="4">
    <source>
        <dbReference type="Google" id="ProtNLM"/>
    </source>
</evidence>
<comment type="caution">
    <text evidence="2">The sequence shown here is derived from an EMBL/GenBank/DDBJ whole genome shotgun (WGS) entry which is preliminary data.</text>
</comment>
<dbReference type="AlphaFoldDB" id="A0AA88TAZ2"/>
<dbReference type="InterPro" id="IPR011010">
    <property type="entry name" value="DNA_brk_join_enz"/>
</dbReference>
<protein>
    <recommendedName>
        <fullName evidence="4">Tyr recombinase domain-containing protein</fullName>
    </recommendedName>
</protein>
<dbReference type="GO" id="GO:0003677">
    <property type="term" value="F:DNA binding"/>
    <property type="evidence" value="ECO:0007669"/>
    <property type="project" value="UniProtKB-KW"/>
</dbReference>
<evidence type="ECO:0000256" key="1">
    <source>
        <dbReference type="ARBA" id="ARBA00023125"/>
    </source>
</evidence>